<protein>
    <recommendedName>
        <fullName evidence="4">Sigma-54 factor interaction domain-containing protein</fullName>
    </recommendedName>
</protein>
<dbReference type="InterPro" id="IPR024096">
    <property type="entry name" value="NO_sig/Golgi_transp_ligand-bd"/>
</dbReference>
<accession>A0ABR5D6V8</accession>
<keyword evidence="1" id="KW-0547">Nucleotide-binding</keyword>
<evidence type="ECO:0000313" key="5">
    <source>
        <dbReference type="EMBL" id="KJF72800.1"/>
    </source>
</evidence>
<organism evidence="5 6">
    <name type="scientific">Agrobacterium arsenijevicii</name>
    <dbReference type="NCBI Taxonomy" id="1585697"/>
    <lineage>
        <taxon>Bacteria</taxon>
        <taxon>Pseudomonadati</taxon>
        <taxon>Pseudomonadota</taxon>
        <taxon>Alphaproteobacteria</taxon>
        <taxon>Hyphomicrobiales</taxon>
        <taxon>Rhizobiaceae</taxon>
        <taxon>Rhizobium/Agrobacterium group</taxon>
        <taxon>Agrobacterium</taxon>
    </lineage>
</organism>
<dbReference type="SUPFAM" id="SSF52540">
    <property type="entry name" value="P-loop containing nucleoside triphosphate hydrolases"/>
    <property type="match status" value="1"/>
</dbReference>
<gene>
    <name evidence="5" type="ORF">RP75_14660</name>
</gene>
<dbReference type="Pfam" id="PF06505">
    <property type="entry name" value="XylR_N"/>
    <property type="match status" value="1"/>
</dbReference>
<keyword evidence="6" id="KW-1185">Reference proteome</keyword>
<dbReference type="InterPro" id="IPR027417">
    <property type="entry name" value="P-loop_NTPase"/>
</dbReference>
<dbReference type="PRINTS" id="PR01590">
    <property type="entry name" value="HTHFIS"/>
</dbReference>
<dbReference type="EMBL" id="JWIT01000008">
    <property type="protein sequence ID" value="KJF72800.1"/>
    <property type="molecule type" value="Genomic_DNA"/>
</dbReference>
<keyword evidence="3" id="KW-0902">Two-component regulatory system</keyword>
<dbReference type="Pfam" id="PF02830">
    <property type="entry name" value="V4R"/>
    <property type="match status" value="1"/>
</dbReference>
<evidence type="ECO:0000256" key="1">
    <source>
        <dbReference type="ARBA" id="ARBA00022741"/>
    </source>
</evidence>
<dbReference type="InterPro" id="IPR002078">
    <property type="entry name" value="Sigma_54_int"/>
</dbReference>
<evidence type="ECO:0000313" key="6">
    <source>
        <dbReference type="Proteomes" id="UP000032564"/>
    </source>
</evidence>
<dbReference type="InterPro" id="IPR010523">
    <property type="entry name" value="XylR_N"/>
</dbReference>
<evidence type="ECO:0000256" key="3">
    <source>
        <dbReference type="ARBA" id="ARBA00023012"/>
    </source>
</evidence>
<dbReference type="InterPro" id="IPR002197">
    <property type="entry name" value="HTH_Fis"/>
</dbReference>
<dbReference type="PANTHER" id="PTHR32071">
    <property type="entry name" value="TRANSCRIPTIONAL REGULATORY PROTEIN"/>
    <property type="match status" value="1"/>
</dbReference>
<comment type="caution">
    <text evidence="5">The sequence shown here is derived from an EMBL/GenBank/DDBJ whole genome shotgun (WGS) entry which is preliminary data.</text>
</comment>
<sequence>MKINGDQEALLDRGGHPTLRELLAHLVFNPVNGVLRLGNTRMVLQRTSFLSHLREEIVRNYGREDAFALLIRLGFQAGVEDSRFVQASWPNIDPGDAFTAGTRLHTVSGITRVETVHNDFDFKKGKFSGEFLWHESAEASEHRKHYGDATEPVCWSLVGYASGYATHSLGKLIVYKETECKAMGHKHCRVVGKPADAWGENDPAVQLFRRQIMPRYLSEEIQSRPARHKPLPSKFDASARFDLVVLAPVRDQIEASARSSFPVTISGPVGSGKSIAANHIASLAAPGGKLPEWASGHGMTLAMLRALLLPPATRSGRKHVVLLQDVEHLDAACQAFLENHLRSASETARQTLLIILTEATPAAFASDLRMRPALRRILSRKPIMMPSLNARRDEIAAIALALKDVVAEKLDVPVRDLDATALARLASLPMPENLVSLEAVLANAQLEVSPLKAINAAAIARADALSSSGNLHDVWNGKLHSMAEAAIETDGFELEQLNQLFYQLAIDRADGNVAKAAQLLGLTRPQLAYRLRGREA</sequence>
<proteinExistence type="predicted"/>
<feature type="domain" description="Sigma-54 factor interaction" evidence="4">
    <location>
        <begin position="249"/>
        <end position="446"/>
    </location>
</feature>
<dbReference type="SMART" id="SM00989">
    <property type="entry name" value="V4R"/>
    <property type="match status" value="1"/>
</dbReference>
<reference evidence="5 6" key="1">
    <citation type="submission" date="2014-12" db="EMBL/GenBank/DDBJ databases">
        <authorList>
            <person name="Kuzmanovic N."/>
            <person name="Pulawska J."/>
            <person name="Obradovic A."/>
        </authorList>
    </citation>
    <scope>NUCLEOTIDE SEQUENCE [LARGE SCALE GENOMIC DNA]</scope>
    <source>
        <strain evidence="5 6">KFB 330</strain>
    </source>
</reference>
<dbReference type="Pfam" id="PF14532">
    <property type="entry name" value="Sigma54_activ_2"/>
    <property type="match status" value="1"/>
</dbReference>
<evidence type="ECO:0000256" key="2">
    <source>
        <dbReference type="ARBA" id="ARBA00022840"/>
    </source>
</evidence>
<dbReference type="SUPFAM" id="SSF111126">
    <property type="entry name" value="Ligand-binding domain in the NO signalling and Golgi transport"/>
    <property type="match status" value="1"/>
</dbReference>
<dbReference type="Proteomes" id="UP000032564">
    <property type="component" value="Unassembled WGS sequence"/>
</dbReference>
<evidence type="ECO:0000259" key="4">
    <source>
        <dbReference type="PROSITE" id="PS50045"/>
    </source>
</evidence>
<dbReference type="PROSITE" id="PS50045">
    <property type="entry name" value="SIGMA54_INTERACT_4"/>
    <property type="match status" value="1"/>
</dbReference>
<keyword evidence="2" id="KW-0067">ATP-binding</keyword>
<dbReference type="Pfam" id="PF02954">
    <property type="entry name" value="HTH_8"/>
    <property type="match status" value="1"/>
</dbReference>
<dbReference type="RefSeq" id="WP_045019629.1">
    <property type="nucleotide sequence ID" value="NZ_CP166105.1"/>
</dbReference>
<name>A0ABR5D6V8_9HYPH</name>
<dbReference type="Gene3D" id="3.30.1380.20">
    <property type="entry name" value="Trafficking protein particle complex subunit 3"/>
    <property type="match status" value="1"/>
</dbReference>
<dbReference type="InterPro" id="IPR004096">
    <property type="entry name" value="V4R"/>
</dbReference>
<dbReference type="Gene3D" id="3.40.50.300">
    <property type="entry name" value="P-loop containing nucleotide triphosphate hydrolases"/>
    <property type="match status" value="1"/>
</dbReference>